<dbReference type="SUPFAM" id="SSF56601">
    <property type="entry name" value="beta-lactamase/transpeptidase-like"/>
    <property type="match status" value="1"/>
</dbReference>
<evidence type="ECO:0000259" key="16">
    <source>
        <dbReference type="Pfam" id="PF03717"/>
    </source>
</evidence>
<dbReference type="EMBL" id="BMGI01000005">
    <property type="protein sequence ID" value="GGD44396.1"/>
    <property type="molecule type" value="Genomic_DNA"/>
</dbReference>
<comment type="subcellular location">
    <subcellularLocation>
        <location evidence="2">Cell membrane</location>
    </subcellularLocation>
    <subcellularLocation>
        <location evidence="1">Membrane</location>
        <topology evidence="1">Single-pass membrane protein</topology>
    </subcellularLocation>
</comment>
<dbReference type="SUPFAM" id="SSF56519">
    <property type="entry name" value="Penicillin binding protein dimerisation domain"/>
    <property type="match status" value="1"/>
</dbReference>
<dbReference type="InterPro" id="IPR012338">
    <property type="entry name" value="Beta-lactam/transpept-like"/>
</dbReference>
<reference evidence="18" key="1">
    <citation type="journal article" date="2019" name="Int. J. Syst. Evol. Microbiol.">
        <title>The Global Catalogue of Microorganisms (GCM) 10K type strain sequencing project: providing services to taxonomists for standard genome sequencing and annotation.</title>
        <authorList>
            <consortium name="The Broad Institute Genomics Platform"/>
            <consortium name="The Broad Institute Genome Sequencing Center for Infectious Disease"/>
            <person name="Wu L."/>
            <person name="Ma J."/>
        </authorList>
    </citation>
    <scope>NUCLEOTIDE SEQUENCE [LARGE SCALE GENOMIC DNA]</scope>
    <source>
        <strain evidence="18">CGMCC 1.12922</strain>
    </source>
</reference>
<dbReference type="InterPro" id="IPR050515">
    <property type="entry name" value="Beta-lactam/transpept"/>
</dbReference>
<evidence type="ECO:0000256" key="7">
    <source>
        <dbReference type="ARBA" id="ARBA00022692"/>
    </source>
</evidence>
<dbReference type="InterPro" id="IPR017790">
    <property type="entry name" value="Penicillin-binding_protein_2"/>
</dbReference>
<dbReference type="Pfam" id="PF03717">
    <property type="entry name" value="PBP_dimer"/>
    <property type="match status" value="1"/>
</dbReference>
<evidence type="ECO:0000313" key="18">
    <source>
        <dbReference type="Proteomes" id="UP000617355"/>
    </source>
</evidence>
<evidence type="ECO:0000256" key="2">
    <source>
        <dbReference type="ARBA" id="ARBA00004236"/>
    </source>
</evidence>
<sequence>MKRSPADIEKSARFITRRGLILGAAQLGFVGVLAGRMRYMQLEQADEYRLLADRNRINIRLLPPARGLVFDRKGVLLAGNEQNYRIVMVREDAGNPEAILERLGKLIWLEPAAKARALGEMSRRSPFVPVTIADRVSWDDVAKVAVNAPALPGVFPEMGLSRFYPMGADFAHLVGYVGPVSERDLNRTEDPDPLLQIPRFQIGKTGIEARLEPVLRGSAGTSRVEVNAVGRVMRELSREEGVPGASVQLTVNHALQNFCEARVAGESAAVVVMDARNGDVLSLASAPSFDPNLFVRGISSKAYNALLEDPYRPLPNKATQGIYPPGSTFKMVTALAALEDGLIASDDTFTCRGFIEVGSRRFHCWSRGGHGRVDLLRSLSESCDVYYYELAQLVGIERIAAMARRLGLGVEHDLPLASVAAGLIPSRSWKLENGRGDWMIGDTLNATIGQGFVLASPLQLAVMTARIASGTQISPRLVLSIDGVEQPVNGLEPLGLDPENLALVRQGMYDVVNGARGTAGSSRVVAEGLRMAGKTGTSQVRNITAAERASGVTSNDDLPWERRDHALFVGYAPHDAPELVVSVVVEHGGGGSTAAAPIARDVLLAALYDDVPPLSAYPATQRNTIRSRFDNLDLRPPQAPSRGRSQA</sequence>
<keyword evidence="4" id="KW-0997">Cell inner membrane</keyword>
<evidence type="ECO:0000256" key="6">
    <source>
        <dbReference type="ARBA" id="ARBA00022670"/>
    </source>
</evidence>
<evidence type="ECO:0000256" key="5">
    <source>
        <dbReference type="ARBA" id="ARBA00022645"/>
    </source>
</evidence>
<dbReference type="InterPro" id="IPR005311">
    <property type="entry name" value="PBP_dimer"/>
</dbReference>
<keyword evidence="18" id="KW-1185">Reference proteome</keyword>
<feature type="domain" description="Penicillin-binding protein dimerisation" evidence="16">
    <location>
        <begin position="63"/>
        <end position="236"/>
    </location>
</feature>
<evidence type="ECO:0000259" key="15">
    <source>
        <dbReference type="Pfam" id="PF00905"/>
    </source>
</evidence>
<proteinExistence type="predicted"/>
<evidence type="ECO:0000256" key="14">
    <source>
        <dbReference type="SAM" id="MobiDB-lite"/>
    </source>
</evidence>
<dbReference type="Pfam" id="PF00905">
    <property type="entry name" value="Transpeptidase"/>
    <property type="match status" value="1"/>
</dbReference>
<evidence type="ECO:0000256" key="13">
    <source>
        <dbReference type="ARBA" id="ARBA00023316"/>
    </source>
</evidence>
<name>A0ABQ1QSU6_9RHOB</name>
<keyword evidence="3" id="KW-1003">Cell membrane</keyword>
<evidence type="ECO:0000256" key="1">
    <source>
        <dbReference type="ARBA" id="ARBA00004167"/>
    </source>
</evidence>
<evidence type="ECO:0000313" key="17">
    <source>
        <dbReference type="EMBL" id="GGD44396.1"/>
    </source>
</evidence>
<dbReference type="Gene3D" id="3.30.1390.30">
    <property type="entry name" value="Penicillin-binding protein 2a, domain 3"/>
    <property type="match status" value="1"/>
</dbReference>
<organism evidence="17 18">
    <name type="scientific">Sinisalibacter lacisalsi</name>
    <dbReference type="NCBI Taxonomy" id="1526570"/>
    <lineage>
        <taxon>Bacteria</taxon>
        <taxon>Pseudomonadati</taxon>
        <taxon>Pseudomonadota</taxon>
        <taxon>Alphaproteobacteria</taxon>
        <taxon>Rhodobacterales</taxon>
        <taxon>Roseobacteraceae</taxon>
        <taxon>Sinisalibacter</taxon>
    </lineage>
</organism>
<dbReference type="PANTHER" id="PTHR30627">
    <property type="entry name" value="PEPTIDOGLYCAN D,D-TRANSPEPTIDASE"/>
    <property type="match status" value="1"/>
</dbReference>
<evidence type="ECO:0000256" key="11">
    <source>
        <dbReference type="ARBA" id="ARBA00022989"/>
    </source>
</evidence>
<accession>A0ABQ1QSU6</accession>
<evidence type="ECO:0000256" key="3">
    <source>
        <dbReference type="ARBA" id="ARBA00022475"/>
    </source>
</evidence>
<evidence type="ECO:0000256" key="4">
    <source>
        <dbReference type="ARBA" id="ARBA00022519"/>
    </source>
</evidence>
<evidence type="ECO:0000256" key="9">
    <source>
        <dbReference type="ARBA" id="ARBA00022960"/>
    </source>
</evidence>
<keyword evidence="5" id="KW-0121">Carboxypeptidase</keyword>
<keyword evidence="6" id="KW-0645">Protease</keyword>
<keyword evidence="11" id="KW-1133">Transmembrane helix</keyword>
<protein>
    <submittedName>
        <fullName evidence="17">Peptidoglycan glycosyltransferase</fullName>
    </submittedName>
</protein>
<dbReference type="NCBIfam" id="TIGR03423">
    <property type="entry name" value="pbp2_mrdA"/>
    <property type="match status" value="1"/>
</dbReference>
<evidence type="ECO:0000256" key="10">
    <source>
        <dbReference type="ARBA" id="ARBA00022984"/>
    </source>
</evidence>
<keyword evidence="12" id="KW-0472">Membrane</keyword>
<keyword evidence="9" id="KW-0133">Cell shape</keyword>
<dbReference type="InterPro" id="IPR036138">
    <property type="entry name" value="PBP_dimer_sf"/>
</dbReference>
<feature type="domain" description="Penicillin-binding protein transpeptidase" evidence="15">
    <location>
        <begin position="269"/>
        <end position="603"/>
    </location>
</feature>
<keyword evidence="13" id="KW-0961">Cell wall biogenesis/degradation</keyword>
<feature type="region of interest" description="Disordered" evidence="14">
    <location>
        <begin position="628"/>
        <end position="647"/>
    </location>
</feature>
<gene>
    <name evidence="17" type="primary">pbpA</name>
    <name evidence="17" type="ORF">GCM10011358_30200</name>
</gene>
<keyword evidence="10" id="KW-0573">Peptidoglycan synthesis</keyword>
<dbReference type="RefSeq" id="WP_188529306.1">
    <property type="nucleotide sequence ID" value="NZ_BMGI01000005.1"/>
</dbReference>
<dbReference type="Gene3D" id="3.90.1310.10">
    <property type="entry name" value="Penicillin-binding protein 2a (Domain 2)"/>
    <property type="match status" value="1"/>
</dbReference>
<evidence type="ECO:0000256" key="8">
    <source>
        <dbReference type="ARBA" id="ARBA00022801"/>
    </source>
</evidence>
<dbReference type="Gene3D" id="3.40.710.10">
    <property type="entry name" value="DD-peptidase/beta-lactamase superfamily"/>
    <property type="match status" value="1"/>
</dbReference>
<dbReference type="PANTHER" id="PTHR30627:SF2">
    <property type="entry name" value="PEPTIDOGLYCAN D,D-TRANSPEPTIDASE MRDA"/>
    <property type="match status" value="1"/>
</dbReference>
<dbReference type="Proteomes" id="UP000617355">
    <property type="component" value="Unassembled WGS sequence"/>
</dbReference>
<keyword evidence="8" id="KW-0378">Hydrolase</keyword>
<dbReference type="InterPro" id="IPR001460">
    <property type="entry name" value="PCN-bd_Tpept"/>
</dbReference>
<comment type="caution">
    <text evidence="17">The sequence shown here is derived from an EMBL/GenBank/DDBJ whole genome shotgun (WGS) entry which is preliminary data.</text>
</comment>
<keyword evidence="7" id="KW-0812">Transmembrane</keyword>
<evidence type="ECO:0000256" key="12">
    <source>
        <dbReference type="ARBA" id="ARBA00023136"/>
    </source>
</evidence>